<evidence type="ECO:0000313" key="4">
    <source>
        <dbReference type="Proteomes" id="UP001500426"/>
    </source>
</evidence>
<dbReference type="InterPro" id="IPR032185">
    <property type="entry name" value="DUF5017"/>
</dbReference>
<dbReference type="Proteomes" id="UP001500426">
    <property type="component" value="Unassembled WGS sequence"/>
</dbReference>
<keyword evidence="1" id="KW-0732">Signal</keyword>
<accession>A0ABP7USL2</accession>
<feature type="chain" id="PRO_5045831597" description="DUF5017 domain-containing protein" evidence="1">
    <location>
        <begin position="23"/>
        <end position="204"/>
    </location>
</feature>
<comment type="caution">
    <text evidence="3">The sequence shown here is derived from an EMBL/GenBank/DDBJ whole genome shotgun (WGS) entry which is preliminary data.</text>
</comment>
<protein>
    <recommendedName>
        <fullName evidence="2">DUF5017 domain-containing protein</fullName>
    </recommendedName>
</protein>
<reference evidence="4" key="1">
    <citation type="journal article" date="2019" name="Int. J. Syst. Evol. Microbiol.">
        <title>The Global Catalogue of Microorganisms (GCM) 10K type strain sequencing project: providing services to taxonomists for standard genome sequencing and annotation.</title>
        <authorList>
            <consortium name="The Broad Institute Genomics Platform"/>
            <consortium name="The Broad Institute Genome Sequencing Center for Infectious Disease"/>
            <person name="Wu L."/>
            <person name="Ma J."/>
        </authorList>
    </citation>
    <scope>NUCLEOTIDE SEQUENCE [LARGE SCALE GENOMIC DNA]</scope>
    <source>
        <strain evidence="4">JCM 17068</strain>
    </source>
</reference>
<keyword evidence="4" id="KW-1185">Reference proteome</keyword>
<dbReference type="EMBL" id="BAABCS010000016">
    <property type="protein sequence ID" value="GAA4051632.1"/>
    <property type="molecule type" value="Genomic_DNA"/>
</dbReference>
<evidence type="ECO:0000313" key="3">
    <source>
        <dbReference type="EMBL" id="GAA4051632.1"/>
    </source>
</evidence>
<organism evidence="3 4">
    <name type="scientific">Flavobacterium chungnamense</name>
    <dbReference type="NCBI Taxonomy" id="706182"/>
    <lineage>
        <taxon>Bacteria</taxon>
        <taxon>Pseudomonadati</taxon>
        <taxon>Bacteroidota</taxon>
        <taxon>Flavobacteriia</taxon>
        <taxon>Flavobacteriales</taxon>
        <taxon>Flavobacteriaceae</taxon>
        <taxon>Flavobacterium</taxon>
    </lineage>
</organism>
<name>A0ABP7USL2_9FLAO</name>
<dbReference type="PROSITE" id="PS51257">
    <property type="entry name" value="PROKAR_LIPOPROTEIN"/>
    <property type="match status" value="1"/>
</dbReference>
<dbReference type="RefSeq" id="WP_345093631.1">
    <property type="nucleotide sequence ID" value="NZ_BAABCS010000016.1"/>
</dbReference>
<dbReference type="Pfam" id="PF16409">
    <property type="entry name" value="DUF5017"/>
    <property type="match status" value="1"/>
</dbReference>
<evidence type="ECO:0000256" key="1">
    <source>
        <dbReference type="SAM" id="SignalP"/>
    </source>
</evidence>
<feature type="domain" description="DUF5017" evidence="2">
    <location>
        <begin position="102"/>
        <end position="195"/>
    </location>
</feature>
<gene>
    <name evidence="3" type="ORF">GCM10022388_17200</name>
</gene>
<dbReference type="Gene3D" id="2.60.120.200">
    <property type="match status" value="1"/>
</dbReference>
<sequence>MKKTFIYSLLVIAGFTSFTSCTSESDVEYPKAKTTLFVENFTDNTDGQVLNSTGWANYAQAGTKKFTEEVYSGNGYAEFTSFGSSQASNIAWLISPAFDMSKQDGEKLVFQAAHAFLTSADNTLELMVSTDYDGNIANFNQSSWLSLPVTTPKPSNDFYEWVNSGEVDLSKFNGTLYFAFKVKGSGTNTSLDATYQIDNIRLYY</sequence>
<proteinExistence type="predicted"/>
<feature type="signal peptide" evidence="1">
    <location>
        <begin position="1"/>
        <end position="22"/>
    </location>
</feature>
<dbReference type="NCBIfam" id="NF038128">
    <property type="entry name" value="choice_anch_J"/>
    <property type="match status" value="1"/>
</dbReference>
<evidence type="ECO:0000259" key="2">
    <source>
        <dbReference type="Pfam" id="PF16409"/>
    </source>
</evidence>